<dbReference type="Proteomes" id="UP000277671">
    <property type="component" value="Unassembled WGS sequence"/>
</dbReference>
<comment type="caution">
    <text evidence="1">The sequence shown here is derived from an EMBL/GenBank/DDBJ whole genome shotgun (WGS) entry which is preliminary data.</text>
</comment>
<evidence type="ECO:0008006" key="3">
    <source>
        <dbReference type="Google" id="ProtNLM"/>
    </source>
</evidence>
<dbReference type="EMBL" id="RBKT01000001">
    <property type="protein sequence ID" value="RKR92059.1"/>
    <property type="molecule type" value="Genomic_DNA"/>
</dbReference>
<dbReference type="AlphaFoldDB" id="A0A495JV96"/>
<accession>A0A495JV96</accession>
<dbReference type="Pfam" id="PF26137">
    <property type="entry name" value="Toxin_SdpC"/>
    <property type="match status" value="1"/>
</dbReference>
<keyword evidence="2" id="KW-1185">Reference proteome</keyword>
<evidence type="ECO:0000313" key="2">
    <source>
        <dbReference type="Proteomes" id="UP000277671"/>
    </source>
</evidence>
<proteinExistence type="predicted"/>
<protein>
    <recommendedName>
        <fullName evidence="3">SdpC family antimicrobial peptide</fullName>
    </recommendedName>
</protein>
<evidence type="ECO:0000313" key="1">
    <source>
        <dbReference type="EMBL" id="RKR92059.1"/>
    </source>
</evidence>
<organism evidence="1 2">
    <name type="scientific">Micromonospora pisi</name>
    <dbReference type="NCBI Taxonomy" id="589240"/>
    <lineage>
        <taxon>Bacteria</taxon>
        <taxon>Bacillati</taxon>
        <taxon>Actinomycetota</taxon>
        <taxon>Actinomycetes</taxon>
        <taxon>Micromonosporales</taxon>
        <taxon>Micromonosporaceae</taxon>
        <taxon>Micromonospora</taxon>
    </lineage>
</organism>
<reference evidence="1 2" key="1">
    <citation type="submission" date="2018-10" db="EMBL/GenBank/DDBJ databases">
        <title>Sequencing the genomes of 1000 actinobacteria strains.</title>
        <authorList>
            <person name="Klenk H.-P."/>
        </authorList>
    </citation>
    <scope>NUCLEOTIDE SEQUENCE [LARGE SCALE GENOMIC DNA]</scope>
    <source>
        <strain evidence="1 2">DSM 45175</strain>
    </source>
</reference>
<sequence length="190" mass="20641">MWAAALFAVVALGIGYAGQVRADAPAAAPAYQAVDLADAILFADGPAARHLEGLERPSIEWTEEAKRSKEAIGEAISRDGKWGESFASRVQSGDPNQIAPALHDLGVKSRLALDDLWGRDTMDKAMEAAVGGSAVSTILAWQRYVVIYRIIVIVRHIYVVWSLRVDDRFATGNLPDEITIRTIAQNLSVR</sequence>
<name>A0A495JV96_9ACTN</name>
<gene>
    <name evidence="1" type="ORF">BDK92_6491</name>
</gene>
<dbReference type="InterPro" id="IPR023888">
    <property type="entry name" value="SdpC-like"/>
</dbReference>